<dbReference type="Gene3D" id="3.30.1360.120">
    <property type="entry name" value="Probable tRNA modification gtpase trme, domain 1"/>
    <property type="match status" value="1"/>
</dbReference>
<keyword evidence="2" id="KW-1185">Reference proteome</keyword>
<dbReference type="Gene3D" id="3.30.70.1520">
    <property type="entry name" value="Heterotetrameric sarcosine oxidase"/>
    <property type="match status" value="1"/>
</dbReference>
<dbReference type="Pfam" id="PF04268">
    <property type="entry name" value="SoxG"/>
    <property type="match status" value="1"/>
</dbReference>
<dbReference type="SUPFAM" id="SSF103025">
    <property type="entry name" value="Folate-binding domain"/>
    <property type="match status" value="1"/>
</dbReference>
<reference evidence="1 2" key="1">
    <citation type="submission" date="2019-12" db="EMBL/GenBank/DDBJ databases">
        <title>Snethiella sp. nov. sp. isolated from sea sand.</title>
        <authorList>
            <person name="Kim J."/>
            <person name="Jeong S.E."/>
            <person name="Jung H.S."/>
            <person name="Jeon C.O."/>
        </authorList>
    </citation>
    <scope>NUCLEOTIDE SEQUENCE [LARGE SCALE GENOMIC DNA]</scope>
    <source>
        <strain evidence="1 2">DP05</strain>
    </source>
</reference>
<sequence>MAETEFWITPAAAIASAFPDGLTELSPRAQVNLRGDAEDASFMTAVKTATGIDLPETPNKAATGKEFKALWLSPDEWLLVGEGEAATLVQNLEGALKGQHFAVNNLSANRTIFELSGPHCHHALMKSSEVDFHPRVFAPGDCLQTLIAKAQAIVEQVEEDRFHIYVRSSFSRYVGAWLAEALAEYRLAD</sequence>
<comment type="caution">
    <text evidence="1">The sequence shown here is derived from an EMBL/GenBank/DDBJ whole genome shotgun (WGS) entry which is preliminary data.</text>
</comment>
<dbReference type="InterPro" id="IPR007375">
    <property type="entry name" value="SoxG"/>
</dbReference>
<dbReference type="InterPro" id="IPR027266">
    <property type="entry name" value="TrmE/GcvT-like"/>
</dbReference>
<dbReference type="RefSeq" id="WP_161316443.1">
    <property type="nucleotide sequence ID" value="NZ_WTUW01000009.1"/>
</dbReference>
<dbReference type="EMBL" id="WTUW01000009">
    <property type="protein sequence ID" value="MZR31852.1"/>
    <property type="molecule type" value="Genomic_DNA"/>
</dbReference>
<gene>
    <name evidence="1" type="ORF">GQE98_14540</name>
</gene>
<evidence type="ECO:0000313" key="2">
    <source>
        <dbReference type="Proteomes" id="UP000476030"/>
    </source>
</evidence>
<evidence type="ECO:0000313" key="1">
    <source>
        <dbReference type="EMBL" id="MZR31852.1"/>
    </source>
</evidence>
<name>A0A6L8WBJ7_9PROT</name>
<organism evidence="1 2">
    <name type="scientific">Sneathiella litorea</name>
    <dbReference type="NCBI Taxonomy" id="2606216"/>
    <lineage>
        <taxon>Bacteria</taxon>
        <taxon>Pseudomonadati</taxon>
        <taxon>Pseudomonadota</taxon>
        <taxon>Alphaproteobacteria</taxon>
        <taxon>Sneathiellales</taxon>
        <taxon>Sneathiellaceae</taxon>
        <taxon>Sneathiella</taxon>
    </lineage>
</organism>
<proteinExistence type="predicted"/>
<dbReference type="Proteomes" id="UP000476030">
    <property type="component" value="Unassembled WGS sequence"/>
</dbReference>
<accession>A0A6L8WBJ7</accession>
<dbReference type="AlphaFoldDB" id="A0A6L8WBJ7"/>
<protein>
    <submittedName>
        <fullName evidence="1">Sarcosine oxidase subunit gamma</fullName>
    </submittedName>
</protein>